<name>A0A0A0JQ83_9MICO</name>
<dbReference type="EMBL" id="AVPK01000003">
    <property type="protein sequence ID" value="KGN38197.1"/>
    <property type="molecule type" value="Genomic_DNA"/>
</dbReference>
<evidence type="ECO:0000313" key="2">
    <source>
        <dbReference type="EMBL" id="KGN38197.1"/>
    </source>
</evidence>
<dbReference type="OrthoDB" id="8452260at2"/>
<keyword evidence="2" id="KW-0560">Oxidoreductase</keyword>
<organism evidence="2 3">
    <name type="scientific">Knoellia subterranea KCTC 19937</name>
    <dbReference type="NCBI Taxonomy" id="1385521"/>
    <lineage>
        <taxon>Bacteria</taxon>
        <taxon>Bacillati</taxon>
        <taxon>Actinomycetota</taxon>
        <taxon>Actinomycetes</taxon>
        <taxon>Micrococcales</taxon>
        <taxon>Intrasporangiaceae</taxon>
        <taxon>Knoellia</taxon>
    </lineage>
</organism>
<dbReference type="GO" id="GO:0004497">
    <property type="term" value="F:monooxygenase activity"/>
    <property type="evidence" value="ECO:0007669"/>
    <property type="project" value="UniProtKB-KW"/>
</dbReference>
<dbReference type="Pfam" id="PF03992">
    <property type="entry name" value="ABM"/>
    <property type="match status" value="1"/>
</dbReference>
<feature type="domain" description="ABM" evidence="1">
    <location>
        <begin position="2"/>
        <end position="89"/>
    </location>
</feature>
<dbReference type="STRING" id="1385521.N803_10575"/>
<sequence>MILIVVKFRTKPEYTERWPEIVDEFTRATRAEPGNIFFEWSRSLETKDEWVLVEAFQDDAAEAHVGSDHFAAAMESMRPAITETPRVISRTVEGSGWDEMGELKVD</sequence>
<dbReference type="PANTHER" id="PTHR33336:SF3">
    <property type="entry name" value="ABM DOMAIN-CONTAINING PROTEIN"/>
    <property type="match status" value="1"/>
</dbReference>
<dbReference type="Gene3D" id="3.30.70.100">
    <property type="match status" value="1"/>
</dbReference>
<comment type="caution">
    <text evidence="2">The sequence shown here is derived from an EMBL/GenBank/DDBJ whole genome shotgun (WGS) entry which is preliminary data.</text>
</comment>
<dbReference type="PROSITE" id="PS51725">
    <property type="entry name" value="ABM"/>
    <property type="match status" value="1"/>
</dbReference>
<evidence type="ECO:0000313" key="3">
    <source>
        <dbReference type="Proteomes" id="UP000030011"/>
    </source>
</evidence>
<accession>A0A0A0JQ83</accession>
<dbReference type="AlphaFoldDB" id="A0A0A0JQ83"/>
<dbReference type="InterPro" id="IPR050744">
    <property type="entry name" value="AI-2_Isomerase_LsrG"/>
</dbReference>
<dbReference type="InterPro" id="IPR007138">
    <property type="entry name" value="ABM_dom"/>
</dbReference>
<dbReference type="RefSeq" id="WP_035903762.1">
    <property type="nucleotide sequence ID" value="NZ_AVPK01000003.1"/>
</dbReference>
<dbReference type="SUPFAM" id="SSF54909">
    <property type="entry name" value="Dimeric alpha+beta barrel"/>
    <property type="match status" value="1"/>
</dbReference>
<dbReference type="InterPro" id="IPR011008">
    <property type="entry name" value="Dimeric_a/b-barrel"/>
</dbReference>
<gene>
    <name evidence="2" type="ORF">N803_10575</name>
</gene>
<keyword evidence="3" id="KW-1185">Reference proteome</keyword>
<protein>
    <submittedName>
        <fullName evidence="2">Antibiotic biosynthesis monooxygenase</fullName>
    </submittedName>
</protein>
<reference evidence="2 3" key="1">
    <citation type="submission" date="2013-08" db="EMBL/GenBank/DDBJ databases">
        <title>The genome sequence of Knoellia subterranea.</title>
        <authorList>
            <person name="Zhu W."/>
            <person name="Wang G."/>
        </authorList>
    </citation>
    <scope>NUCLEOTIDE SEQUENCE [LARGE SCALE GENOMIC DNA]</scope>
    <source>
        <strain evidence="2 3">KCTC 19937</strain>
    </source>
</reference>
<evidence type="ECO:0000259" key="1">
    <source>
        <dbReference type="PROSITE" id="PS51725"/>
    </source>
</evidence>
<dbReference type="Proteomes" id="UP000030011">
    <property type="component" value="Unassembled WGS sequence"/>
</dbReference>
<keyword evidence="2" id="KW-0503">Monooxygenase</keyword>
<proteinExistence type="predicted"/>
<dbReference type="eggNOG" id="COG1359">
    <property type="taxonomic scope" value="Bacteria"/>
</dbReference>
<dbReference type="PANTHER" id="PTHR33336">
    <property type="entry name" value="QUINOL MONOOXYGENASE YGIN-RELATED"/>
    <property type="match status" value="1"/>
</dbReference>